<dbReference type="GO" id="GO:0006352">
    <property type="term" value="P:DNA-templated transcription initiation"/>
    <property type="evidence" value="ECO:0007669"/>
    <property type="project" value="UniProtKB-UniRule"/>
</dbReference>
<evidence type="ECO:0000256" key="1">
    <source>
        <dbReference type="ARBA" id="ARBA00004123"/>
    </source>
</evidence>
<comment type="function">
    <text evidence="5">DNA-dependent RNA polymerase which catalyzes the transcription of DNA into RNA using the four ribonucleoside triphosphates as substrates.</text>
</comment>
<evidence type="ECO:0000313" key="7">
    <source>
        <dbReference type="RefSeq" id="XP_039137613.1"/>
    </source>
</evidence>
<keyword evidence="4 5" id="KW-0539">Nucleus</keyword>
<gene>
    <name evidence="7" type="primary">LOC120275169</name>
</gene>
<evidence type="ECO:0000313" key="6">
    <source>
        <dbReference type="Proteomes" id="UP001515500"/>
    </source>
</evidence>
<sequence length="232" mass="26102">MEGLTVADANLTVYVHPSNANKVKDALLRQLSSLLFKYDENFDGVILAYEIKFESKDAKILPGLHPLFGVKLKANLLLFQPKVNELLEGKVVKLGKECIHVIILGFSSATIMSEDIREEFKFRIKHGVEVFASSAHKRHVIKTGSFIRFLVKSLDVDILHVNGSLIPSNTGCIHWLSRYGTEDISETDRSCRSLKRPKPIEEQDSQAMVDLSLNSNHHHKSHKRTVTNGMKS</sequence>
<dbReference type="InterPro" id="IPR036898">
    <property type="entry name" value="RNA_pol_Rpb7-like_N_sf"/>
</dbReference>
<dbReference type="InterPro" id="IPR045113">
    <property type="entry name" value="Rpb7-like"/>
</dbReference>
<dbReference type="Proteomes" id="UP001515500">
    <property type="component" value="Chromosome 14"/>
</dbReference>
<protein>
    <recommendedName>
        <fullName evidence="5">DNA-directed RNA polymerase subunit</fullName>
    </recommendedName>
</protein>
<name>A0AB40CH77_DIOCR</name>
<comment type="subcellular location">
    <subcellularLocation>
        <location evidence="1 5">Nucleus</location>
    </subcellularLocation>
</comment>
<evidence type="ECO:0000256" key="2">
    <source>
        <dbReference type="ARBA" id="ARBA00022478"/>
    </source>
</evidence>
<dbReference type="GO" id="GO:0006362">
    <property type="term" value="P:transcription elongation by RNA polymerase I"/>
    <property type="evidence" value="ECO:0007669"/>
    <property type="project" value="TreeGrafter"/>
</dbReference>
<dbReference type="PANTHER" id="PTHR12709">
    <property type="entry name" value="DNA-DIRECTED RNA POLYMERASE II, III"/>
    <property type="match status" value="1"/>
</dbReference>
<organism evidence="6 7">
    <name type="scientific">Dioscorea cayennensis subsp. rotundata</name>
    <name type="common">White Guinea yam</name>
    <name type="synonym">Dioscorea rotundata</name>
    <dbReference type="NCBI Taxonomy" id="55577"/>
    <lineage>
        <taxon>Eukaryota</taxon>
        <taxon>Viridiplantae</taxon>
        <taxon>Streptophyta</taxon>
        <taxon>Embryophyta</taxon>
        <taxon>Tracheophyta</taxon>
        <taxon>Spermatophyta</taxon>
        <taxon>Magnoliopsida</taxon>
        <taxon>Liliopsida</taxon>
        <taxon>Dioscoreales</taxon>
        <taxon>Dioscoreaceae</taxon>
        <taxon>Dioscorea</taxon>
    </lineage>
</organism>
<proteinExistence type="predicted"/>
<dbReference type="RefSeq" id="XP_039137613.1">
    <property type="nucleotide sequence ID" value="XM_039281679.1"/>
</dbReference>
<dbReference type="GO" id="GO:0005736">
    <property type="term" value="C:RNA polymerase I complex"/>
    <property type="evidence" value="ECO:0007669"/>
    <property type="project" value="TreeGrafter"/>
</dbReference>
<keyword evidence="2 5" id="KW-0240">DNA-directed RNA polymerase</keyword>
<evidence type="ECO:0000256" key="4">
    <source>
        <dbReference type="ARBA" id="ARBA00023242"/>
    </source>
</evidence>
<dbReference type="GeneID" id="120275169"/>
<dbReference type="FunFam" id="3.30.1490.120:FF:000006">
    <property type="entry name" value="DNA-directed RNA polymerase"/>
    <property type="match status" value="1"/>
</dbReference>
<accession>A0AB40CH77</accession>
<dbReference type="AlphaFoldDB" id="A0AB40CH77"/>
<dbReference type="PANTHER" id="PTHR12709:SF5">
    <property type="entry name" value="DNA-DIRECTED RNA POLYMERASE I SUBUNIT RPA43"/>
    <property type="match status" value="1"/>
</dbReference>
<keyword evidence="6" id="KW-1185">Reference proteome</keyword>
<evidence type="ECO:0000256" key="5">
    <source>
        <dbReference type="RuleBase" id="RU369086"/>
    </source>
</evidence>
<evidence type="ECO:0000256" key="3">
    <source>
        <dbReference type="ARBA" id="ARBA00023163"/>
    </source>
</evidence>
<dbReference type="Gene3D" id="2.40.50.1060">
    <property type="match status" value="1"/>
</dbReference>
<keyword evidence="3 5" id="KW-0804">Transcription</keyword>
<reference evidence="7" key="1">
    <citation type="submission" date="2025-08" db="UniProtKB">
        <authorList>
            <consortium name="RefSeq"/>
        </authorList>
    </citation>
    <scope>IDENTIFICATION</scope>
</reference>
<dbReference type="Gene3D" id="3.30.1490.120">
    <property type="entry name" value="RNA polymerase Rpb7-like, N-terminal domain"/>
    <property type="match status" value="1"/>
</dbReference>